<keyword evidence="2" id="KW-1185">Reference proteome</keyword>
<sequence>MYDIIKSDKGGITLRLRDLITAYQQEKEQWPESPNALLDFCQYKYNRGELEAEDYRKLFSKLHNEGATSAYQLH</sequence>
<gene>
    <name evidence="1" type="ORF">GH754_12070</name>
</gene>
<proteinExistence type="predicted"/>
<comment type="caution">
    <text evidence="1">The sequence shown here is derived from an EMBL/GenBank/DDBJ whole genome shotgun (WGS) entry which is preliminary data.</text>
</comment>
<protein>
    <recommendedName>
        <fullName evidence="3">YppF-like protein</fullName>
    </recommendedName>
</protein>
<evidence type="ECO:0000313" key="1">
    <source>
        <dbReference type="EMBL" id="MRG87045.1"/>
    </source>
</evidence>
<dbReference type="Proteomes" id="UP000480185">
    <property type="component" value="Unassembled WGS sequence"/>
</dbReference>
<dbReference type="Pfam" id="PF14178">
    <property type="entry name" value="YppF"/>
    <property type="match status" value="1"/>
</dbReference>
<accession>A0A6G1X815</accession>
<evidence type="ECO:0000313" key="2">
    <source>
        <dbReference type="Proteomes" id="UP000480185"/>
    </source>
</evidence>
<name>A0A6G1X815_9BACI</name>
<dbReference type="AlphaFoldDB" id="A0A6G1X815"/>
<dbReference type="EMBL" id="WJNH01000007">
    <property type="protein sequence ID" value="MRG87045.1"/>
    <property type="molecule type" value="Genomic_DNA"/>
</dbReference>
<organism evidence="1 2">
    <name type="scientific">Salinibacillus xinjiangensis</name>
    <dbReference type="NCBI Taxonomy" id="1229268"/>
    <lineage>
        <taxon>Bacteria</taxon>
        <taxon>Bacillati</taxon>
        <taxon>Bacillota</taxon>
        <taxon>Bacilli</taxon>
        <taxon>Bacillales</taxon>
        <taxon>Bacillaceae</taxon>
        <taxon>Salinibacillus</taxon>
    </lineage>
</organism>
<reference evidence="1 2" key="1">
    <citation type="submission" date="2019-11" db="EMBL/GenBank/DDBJ databases">
        <authorList>
            <person name="Li J."/>
        </authorList>
    </citation>
    <scope>NUCLEOTIDE SEQUENCE [LARGE SCALE GENOMIC DNA]</scope>
    <source>
        <strain evidence="1 2">J4</strain>
    </source>
</reference>
<dbReference type="InterPro" id="IPR025553">
    <property type="entry name" value="YppF"/>
</dbReference>
<evidence type="ECO:0008006" key="3">
    <source>
        <dbReference type="Google" id="ProtNLM"/>
    </source>
</evidence>